<dbReference type="Gene3D" id="2.60.40.780">
    <property type="entry name" value="von Hippel-Lindau disease tumour suppressor, beta domain"/>
    <property type="match status" value="1"/>
</dbReference>
<name>A0A7S3QWS4_DUNTE</name>
<dbReference type="InterPro" id="IPR037140">
    <property type="entry name" value="VHL_beta_dom_sf"/>
</dbReference>
<reference evidence="1" key="1">
    <citation type="submission" date="2021-01" db="EMBL/GenBank/DDBJ databases">
        <authorList>
            <person name="Corre E."/>
            <person name="Pelletier E."/>
            <person name="Niang G."/>
            <person name="Scheremetjew M."/>
            <person name="Finn R."/>
            <person name="Kale V."/>
            <person name="Holt S."/>
            <person name="Cochrane G."/>
            <person name="Meng A."/>
            <person name="Brown T."/>
            <person name="Cohen L."/>
        </authorList>
    </citation>
    <scope>NUCLEOTIDE SEQUENCE</scope>
    <source>
        <strain evidence="1">CCMP1320</strain>
    </source>
</reference>
<dbReference type="GO" id="GO:0008237">
    <property type="term" value="F:metallopeptidase activity"/>
    <property type="evidence" value="ECO:0007669"/>
    <property type="project" value="InterPro"/>
</dbReference>
<dbReference type="Gene3D" id="3.40.390.10">
    <property type="entry name" value="Collagenase (Catalytic Domain)"/>
    <property type="match status" value="1"/>
</dbReference>
<dbReference type="SUPFAM" id="SSF49468">
    <property type="entry name" value="VHL"/>
    <property type="match status" value="1"/>
</dbReference>
<dbReference type="AlphaFoldDB" id="A0A7S3QWS4"/>
<organism evidence="1">
    <name type="scientific">Dunaliella tertiolecta</name>
    <name type="common">Green alga</name>
    <dbReference type="NCBI Taxonomy" id="3047"/>
    <lineage>
        <taxon>Eukaryota</taxon>
        <taxon>Viridiplantae</taxon>
        <taxon>Chlorophyta</taxon>
        <taxon>core chlorophytes</taxon>
        <taxon>Chlorophyceae</taxon>
        <taxon>CS clade</taxon>
        <taxon>Chlamydomonadales</taxon>
        <taxon>Dunaliellaceae</taxon>
        <taxon>Dunaliella</taxon>
    </lineage>
</organism>
<evidence type="ECO:0008006" key="2">
    <source>
        <dbReference type="Google" id="ProtNLM"/>
    </source>
</evidence>
<dbReference type="InterPro" id="IPR024079">
    <property type="entry name" value="MetalloPept_cat_dom_sf"/>
</dbReference>
<dbReference type="EMBL" id="HBIP01018148">
    <property type="protein sequence ID" value="CAE0495632.1"/>
    <property type="molecule type" value="Transcribed_RNA"/>
</dbReference>
<gene>
    <name evidence="1" type="ORF">DTER00134_LOCUS10705</name>
</gene>
<dbReference type="SUPFAM" id="SSF55486">
    <property type="entry name" value="Metalloproteases ('zincins'), catalytic domain"/>
    <property type="match status" value="1"/>
</dbReference>
<proteinExistence type="predicted"/>
<accession>A0A7S3QWS4</accession>
<protein>
    <recommendedName>
        <fullName evidence="2">von Hippel-Lindau disease tumour suppressor beta domain-containing protein</fullName>
    </recommendedName>
</protein>
<sequence>MERTIQFVNSSHDNVSVLWVHLHHEKVYFSLVPGQAVVQRTYEGHTWRCRCLNSNKLLGEFTAGPGDAVFEVHSKEPARCSTSPLRLDLLQPKPEWGAWRQRATAIPGIPIMAYDCVCERAVHIACHILERMLAQVQPEVLARLVGRGTRVGIIGKDQVTSDMPEHSYLKLSRGGRNIDTTARGLGGSIGCPLTTCGEENLIMVDDRSYPEENILVHEFGHAVMNVGLDDASRAAIQEAYQKAKASGIYLNSGCYAMENADEYWAEGTQAWFEATTRTDVNGGINTRLKIKERDPGLAALLSRTYGEGEWRFTHDSPAPLSQRSKRLKPCLSDGSIGSAGMPSPGTGWVPKMAGPAAAVDVADEALQPPTGMATDMVMERSRLVATSYASPTGNFCGGCFTPWSTLPCMPALRATTTCSVCCSRGTSPCHHHCPSSQAWVKDHQASFTPLGTSMLLSLCACSGRAPGSRIWSAFMGSWL</sequence>
<evidence type="ECO:0000313" key="1">
    <source>
        <dbReference type="EMBL" id="CAE0495632.1"/>
    </source>
</evidence>
<dbReference type="InterPro" id="IPR036208">
    <property type="entry name" value="VHL_sf"/>
</dbReference>